<comment type="similarity">
    <text evidence="1">Belongs to the helicase family. RecQ subfamily.</text>
</comment>
<feature type="domain" description="Helicase C-terminal" evidence="14">
    <location>
        <begin position="214"/>
        <end position="375"/>
    </location>
</feature>
<dbReference type="GO" id="GO:0043138">
    <property type="term" value="F:3'-5' DNA helicase activity"/>
    <property type="evidence" value="ECO:0007669"/>
    <property type="project" value="UniProtKB-EC"/>
</dbReference>
<dbReference type="InterPro" id="IPR036388">
    <property type="entry name" value="WH-like_DNA-bd_sf"/>
</dbReference>
<dbReference type="PROSITE" id="PS00690">
    <property type="entry name" value="DEAH_ATP_HELICASE"/>
    <property type="match status" value="1"/>
</dbReference>
<keyword evidence="6" id="KW-0067">ATP-binding</keyword>
<dbReference type="NCBIfam" id="TIGR00614">
    <property type="entry name" value="recQ_fam"/>
    <property type="match status" value="1"/>
</dbReference>
<keyword evidence="15" id="KW-0614">Plasmid</keyword>
<evidence type="ECO:0000256" key="2">
    <source>
        <dbReference type="ARBA" id="ARBA00022723"/>
    </source>
</evidence>
<dbReference type="EMBL" id="CP114589">
    <property type="protein sequence ID" value="WBA10409.1"/>
    <property type="molecule type" value="Genomic_DNA"/>
</dbReference>
<dbReference type="SUPFAM" id="SSF52540">
    <property type="entry name" value="P-loop containing nucleoside triphosphate hydrolases"/>
    <property type="match status" value="1"/>
</dbReference>
<dbReference type="GO" id="GO:0009378">
    <property type="term" value="F:four-way junction helicase activity"/>
    <property type="evidence" value="ECO:0007669"/>
    <property type="project" value="TreeGrafter"/>
</dbReference>
<dbReference type="GO" id="GO:0046872">
    <property type="term" value="F:metal ion binding"/>
    <property type="evidence" value="ECO:0007669"/>
    <property type="project" value="UniProtKB-KW"/>
</dbReference>
<dbReference type="PROSITE" id="PS51194">
    <property type="entry name" value="HELICASE_CTER"/>
    <property type="match status" value="1"/>
</dbReference>
<evidence type="ECO:0000313" key="16">
    <source>
        <dbReference type="Proteomes" id="UP001164748"/>
    </source>
</evidence>
<organism evidence="15 16">
    <name type="scientific">Salinivibrio kushneri</name>
    <dbReference type="NCBI Taxonomy" id="1908198"/>
    <lineage>
        <taxon>Bacteria</taxon>
        <taxon>Pseudomonadati</taxon>
        <taxon>Pseudomonadota</taxon>
        <taxon>Gammaproteobacteria</taxon>
        <taxon>Vibrionales</taxon>
        <taxon>Vibrionaceae</taxon>
        <taxon>Salinivibrio</taxon>
    </lineage>
</organism>
<evidence type="ECO:0000256" key="6">
    <source>
        <dbReference type="ARBA" id="ARBA00022840"/>
    </source>
</evidence>
<evidence type="ECO:0000256" key="7">
    <source>
        <dbReference type="ARBA" id="ARBA00023125"/>
    </source>
</evidence>
<evidence type="ECO:0000259" key="14">
    <source>
        <dbReference type="PROSITE" id="PS51194"/>
    </source>
</evidence>
<sequence length="641" mass="71289">MLTQALEHVFGFSSFRAGQESVISQIMQGESACAIFPTGAGKSLCYQLPATQLPHLTLVISPLLALMHDQIAFMRRKGIAAATIDSTQTPEQTKQVMEQIRRGDIKVLMISVERLNNERFRQFITPIPISLLVIDEAHCISEWGHNFRPDYLKLPAYREQLNIPQVLLLTATATPAVVEDMQRKFAIPSDNTTLTGFYRPNLHLNVIAVEEAQKRQALIDQLQPNPHLPTVIYVTQQQTAENVAEWLQSQHVRAAAYHAGMSHDTRVSIQEAFMSGRSPCIVATIAFGMGVDKADIRRVIHFDLPKSVENYSQEIGRAGRDGLRATCTVLANQSSLNVLENFIYGDTPDKAAIEGLLEEIKQAGQQWEVMLHSLSRTYNIRLLPLKTLLVYLEMAGVITSQYSYFADVKFQYVESPSAITAKFQGERREFVAQLFACAVKARTWYKMDFQQLWQRFGAERKRALAALDYFHEQGWVSLATQQATQVFSISPHEIDVQAQAEQLHALFTKKEQSELARINQLLALLASSTCISQRLADYFGDHAAPTTCGHCSVCQGHVAQLPPRPDLPAIDAQALSSWCQHFAAACDKTPSHAATTRFLLGLSSPLHTKIKAKTIPGFGALASYPFQTVNAQVLAALGAKQ</sequence>
<keyword evidence="3" id="KW-0547">Nucleotide-binding</keyword>
<evidence type="ECO:0000256" key="8">
    <source>
        <dbReference type="ARBA" id="ARBA00023235"/>
    </source>
</evidence>
<dbReference type="GO" id="GO:0003677">
    <property type="term" value="F:DNA binding"/>
    <property type="evidence" value="ECO:0007669"/>
    <property type="project" value="UniProtKB-KW"/>
</dbReference>
<dbReference type="InterPro" id="IPR004589">
    <property type="entry name" value="DNA_helicase_ATP-dep_RecQ"/>
</dbReference>
<evidence type="ECO:0000256" key="11">
    <source>
        <dbReference type="ARBA" id="ARBA00044535"/>
    </source>
</evidence>
<evidence type="ECO:0000256" key="3">
    <source>
        <dbReference type="ARBA" id="ARBA00022741"/>
    </source>
</evidence>
<dbReference type="InterPro" id="IPR027417">
    <property type="entry name" value="P-loop_NTPase"/>
</dbReference>
<dbReference type="Gene3D" id="3.40.50.300">
    <property type="entry name" value="P-loop containing nucleotide triphosphate hydrolases"/>
    <property type="match status" value="2"/>
</dbReference>
<dbReference type="GO" id="GO:0006310">
    <property type="term" value="P:DNA recombination"/>
    <property type="evidence" value="ECO:0007669"/>
    <property type="project" value="InterPro"/>
</dbReference>
<dbReference type="Pfam" id="PF00270">
    <property type="entry name" value="DEAD"/>
    <property type="match status" value="1"/>
</dbReference>
<dbReference type="InterPro" id="IPR002464">
    <property type="entry name" value="DNA/RNA_helicase_DEAH_CS"/>
</dbReference>
<dbReference type="Pfam" id="PF00271">
    <property type="entry name" value="Helicase_C"/>
    <property type="match status" value="1"/>
</dbReference>
<geneLocation type="plasmid" evidence="15 16">
    <name>unnamed</name>
</geneLocation>
<dbReference type="PANTHER" id="PTHR13710">
    <property type="entry name" value="DNA HELICASE RECQ FAMILY MEMBER"/>
    <property type="match status" value="1"/>
</dbReference>
<evidence type="ECO:0000256" key="10">
    <source>
        <dbReference type="ARBA" id="ARBA00034808"/>
    </source>
</evidence>
<dbReference type="GO" id="GO:0005524">
    <property type="term" value="F:ATP binding"/>
    <property type="evidence" value="ECO:0007669"/>
    <property type="project" value="UniProtKB-KW"/>
</dbReference>
<dbReference type="InterPro" id="IPR001650">
    <property type="entry name" value="Helicase_C-like"/>
</dbReference>
<evidence type="ECO:0000256" key="5">
    <source>
        <dbReference type="ARBA" id="ARBA00022806"/>
    </source>
</evidence>
<dbReference type="GO" id="GO:0005737">
    <property type="term" value="C:cytoplasm"/>
    <property type="evidence" value="ECO:0007669"/>
    <property type="project" value="TreeGrafter"/>
</dbReference>
<evidence type="ECO:0000259" key="13">
    <source>
        <dbReference type="PROSITE" id="PS51192"/>
    </source>
</evidence>
<dbReference type="InterPro" id="IPR014001">
    <property type="entry name" value="Helicase_ATP-bd"/>
</dbReference>
<dbReference type="RefSeq" id="WP_269580424.1">
    <property type="nucleotide sequence ID" value="NZ_CP114589.1"/>
</dbReference>
<keyword evidence="8" id="KW-0413">Isomerase</keyword>
<keyword evidence="2" id="KW-0479">Metal-binding</keyword>
<reference evidence="15" key="1">
    <citation type="submission" date="2022-09" db="EMBL/GenBank/DDBJ databases">
        <authorList>
            <person name="Li Z.-J."/>
        </authorList>
    </citation>
    <scope>NUCLEOTIDE SEQUENCE</scope>
    <source>
        <strain evidence="15">TGB11</strain>
        <plasmid evidence="15">unnamed</plasmid>
    </source>
</reference>
<dbReference type="Pfam" id="PF16124">
    <property type="entry name" value="RecQ_Zn_bind"/>
    <property type="match status" value="1"/>
</dbReference>
<evidence type="ECO:0000256" key="4">
    <source>
        <dbReference type="ARBA" id="ARBA00022801"/>
    </source>
</evidence>
<dbReference type="Gene3D" id="1.10.10.10">
    <property type="entry name" value="Winged helix-like DNA-binding domain superfamily/Winged helix DNA-binding domain"/>
    <property type="match status" value="1"/>
</dbReference>
<name>A0AA47LSX6_9GAMM</name>
<dbReference type="GO" id="GO:0006281">
    <property type="term" value="P:DNA repair"/>
    <property type="evidence" value="ECO:0007669"/>
    <property type="project" value="TreeGrafter"/>
</dbReference>
<dbReference type="GO" id="GO:0016787">
    <property type="term" value="F:hydrolase activity"/>
    <property type="evidence" value="ECO:0007669"/>
    <property type="project" value="UniProtKB-KW"/>
</dbReference>
<keyword evidence="5 15" id="KW-0347">Helicase</keyword>
<feature type="domain" description="Helicase ATP-binding" evidence="13">
    <location>
        <begin position="23"/>
        <end position="191"/>
    </location>
</feature>
<dbReference type="InterPro" id="IPR011545">
    <property type="entry name" value="DEAD/DEAH_box_helicase_dom"/>
</dbReference>
<dbReference type="PANTHER" id="PTHR13710:SF105">
    <property type="entry name" value="ATP-DEPENDENT DNA HELICASE Q1"/>
    <property type="match status" value="1"/>
</dbReference>
<dbReference type="AlphaFoldDB" id="A0AA47LSX6"/>
<comment type="catalytic activity">
    <reaction evidence="9">
        <text>Couples ATP hydrolysis with the unwinding of duplex DNA by translocating in the 3'-5' direction.</text>
        <dbReference type="EC" id="5.6.2.4"/>
    </reaction>
</comment>
<dbReference type="GO" id="GO:0043590">
    <property type="term" value="C:bacterial nucleoid"/>
    <property type="evidence" value="ECO:0007669"/>
    <property type="project" value="TreeGrafter"/>
</dbReference>
<accession>A0AA47LSX6</accession>
<evidence type="ECO:0000313" key="15">
    <source>
        <dbReference type="EMBL" id="WBA10409.1"/>
    </source>
</evidence>
<protein>
    <recommendedName>
        <fullName evidence="11">ATP-dependent DNA helicase RecQ</fullName>
        <ecNumber evidence="10">5.6.2.4</ecNumber>
    </recommendedName>
    <alternativeName>
        <fullName evidence="12">DNA 3'-5' helicase RecQ</fullName>
    </alternativeName>
</protein>
<keyword evidence="4 15" id="KW-0378">Hydrolase</keyword>
<dbReference type="SMART" id="SM00490">
    <property type="entry name" value="HELICc"/>
    <property type="match status" value="1"/>
</dbReference>
<evidence type="ECO:0000256" key="9">
    <source>
        <dbReference type="ARBA" id="ARBA00034617"/>
    </source>
</evidence>
<dbReference type="EC" id="5.6.2.4" evidence="10"/>
<gene>
    <name evidence="15" type="ORF">N8M53_13720</name>
</gene>
<dbReference type="GO" id="GO:0030894">
    <property type="term" value="C:replisome"/>
    <property type="evidence" value="ECO:0007669"/>
    <property type="project" value="TreeGrafter"/>
</dbReference>
<evidence type="ECO:0000256" key="12">
    <source>
        <dbReference type="ARBA" id="ARBA00044550"/>
    </source>
</evidence>
<evidence type="ECO:0000256" key="1">
    <source>
        <dbReference type="ARBA" id="ARBA00005446"/>
    </source>
</evidence>
<dbReference type="InterPro" id="IPR032284">
    <property type="entry name" value="RecQ_Zn-bd"/>
</dbReference>
<keyword evidence="7" id="KW-0238">DNA-binding</keyword>
<dbReference type="Proteomes" id="UP001164748">
    <property type="component" value="Plasmid unnamed"/>
</dbReference>
<dbReference type="PROSITE" id="PS51192">
    <property type="entry name" value="HELICASE_ATP_BIND_1"/>
    <property type="match status" value="1"/>
</dbReference>
<dbReference type="SMART" id="SM00487">
    <property type="entry name" value="DEXDc"/>
    <property type="match status" value="1"/>
</dbReference>
<dbReference type="CDD" id="cd18018">
    <property type="entry name" value="DEXHc_RecQ4-like"/>
    <property type="match status" value="1"/>
</dbReference>
<proteinExistence type="inferred from homology"/>